<protein>
    <submittedName>
        <fullName evidence="5">MarR family transcriptional regulator</fullName>
    </submittedName>
</protein>
<dbReference type="SMART" id="SM00347">
    <property type="entry name" value="HTH_MARR"/>
    <property type="match status" value="1"/>
</dbReference>
<dbReference type="RefSeq" id="WP_183352823.1">
    <property type="nucleotide sequence ID" value="NZ_BLXX01000001.1"/>
</dbReference>
<keyword evidence="1" id="KW-0805">Transcription regulation</keyword>
<comment type="caution">
    <text evidence="5">The sequence shown here is derived from an EMBL/GenBank/DDBJ whole genome shotgun (WGS) entry which is preliminary data.</text>
</comment>
<organism evidence="5 6">
    <name type="scientific">Geomonas silvestris</name>
    <dbReference type="NCBI Taxonomy" id="2740184"/>
    <lineage>
        <taxon>Bacteria</taxon>
        <taxon>Pseudomonadati</taxon>
        <taxon>Thermodesulfobacteriota</taxon>
        <taxon>Desulfuromonadia</taxon>
        <taxon>Geobacterales</taxon>
        <taxon>Geobacteraceae</taxon>
        <taxon>Geomonas</taxon>
    </lineage>
</organism>
<evidence type="ECO:0000259" key="4">
    <source>
        <dbReference type="PROSITE" id="PS50995"/>
    </source>
</evidence>
<keyword evidence="3" id="KW-0804">Transcription</keyword>
<evidence type="ECO:0000256" key="3">
    <source>
        <dbReference type="ARBA" id="ARBA00023163"/>
    </source>
</evidence>
<dbReference type="GO" id="GO:0003677">
    <property type="term" value="F:DNA binding"/>
    <property type="evidence" value="ECO:0007669"/>
    <property type="project" value="UniProtKB-KW"/>
</dbReference>
<dbReference type="PANTHER" id="PTHR42756:SF1">
    <property type="entry name" value="TRANSCRIPTIONAL REPRESSOR OF EMRAB OPERON"/>
    <property type="match status" value="1"/>
</dbReference>
<dbReference type="Proteomes" id="UP000556026">
    <property type="component" value="Unassembled WGS sequence"/>
</dbReference>
<accession>A0A6V8MD96</accession>
<dbReference type="InterPro" id="IPR023187">
    <property type="entry name" value="Tscrpt_reg_MarR-type_CS"/>
</dbReference>
<keyword evidence="2" id="KW-0238">DNA-binding</keyword>
<dbReference type="InterPro" id="IPR036390">
    <property type="entry name" value="WH_DNA-bd_sf"/>
</dbReference>
<evidence type="ECO:0000256" key="2">
    <source>
        <dbReference type="ARBA" id="ARBA00023125"/>
    </source>
</evidence>
<name>A0A6V8MD96_9BACT</name>
<keyword evidence="6" id="KW-1185">Reference proteome</keyword>
<dbReference type="Gene3D" id="1.10.10.10">
    <property type="entry name" value="Winged helix-like DNA-binding domain superfamily/Winged helix DNA-binding domain"/>
    <property type="match status" value="1"/>
</dbReference>
<evidence type="ECO:0000313" key="6">
    <source>
        <dbReference type="Proteomes" id="UP000556026"/>
    </source>
</evidence>
<dbReference type="EMBL" id="BLXX01000001">
    <property type="protein sequence ID" value="GFO57971.1"/>
    <property type="molecule type" value="Genomic_DNA"/>
</dbReference>
<sequence length="146" mass="16389">MKANVPDNQQLEIGKSVGFLLAKAYQRASLLFKETFEGYDLTPQQFGVLGFLWQEDGMSQSELSARSQIDRTTMGGLIDRLEKEGLVARRSHPDDRRAYRICLTPRGKALQSELTPLAHSALAKLTAKLDPQEIETLKSLLEKLRS</sequence>
<dbReference type="GO" id="GO:0003700">
    <property type="term" value="F:DNA-binding transcription factor activity"/>
    <property type="evidence" value="ECO:0007669"/>
    <property type="project" value="InterPro"/>
</dbReference>
<dbReference type="Pfam" id="PF01047">
    <property type="entry name" value="MarR"/>
    <property type="match status" value="1"/>
</dbReference>
<gene>
    <name evidence="5" type="ORF">GMST_02960</name>
</gene>
<feature type="domain" description="HTH marR-type" evidence="4">
    <location>
        <begin position="14"/>
        <end position="146"/>
    </location>
</feature>
<dbReference type="PRINTS" id="PR00598">
    <property type="entry name" value="HTHMARR"/>
</dbReference>
<dbReference type="PROSITE" id="PS01117">
    <property type="entry name" value="HTH_MARR_1"/>
    <property type="match status" value="1"/>
</dbReference>
<proteinExistence type="predicted"/>
<dbReference type="SUPFAM" id="SSF46785">
    <property type="entry name" value="Winged helix' DNA-binding domain"/>
    <property type="match status" value="1"/>
</dbReference>
<reference evidence="6" key="1">
    <citation type="submission" date="2020-06" db="EMBL/GenBank/DDBJ databases">
        <title>Draft genomic sequence of Geomonas sp. Red330.</title>
        <authorList>
            <person name="Itoh H."/>
            <person name="Zhenxing X."/>
            <person name="Ushijima N."/>
            <person name="Masuda Y."/>
            <person name="Shiratori Y."/>
            <person name="Senoo K."/>
        </authorList>
    </citation>
    <scope>NUCLEOTIDE SEQUENCE [LARGE SCALE GENOMIC DNA]</scope>
    <source>
        <strain evidence="6">Red330</strain>
    </source>
</reference>
<evidence type="ECO:0000256" key="1">
    <source>
        <dbReference type="ARBA" id="ARBA00023015"/>
    </source>
</evidence>
<evidence type="ECO:0000313" key="5">
    <source>
        <dbReference type="EMBL" id="GFO57971.1"/>
    </source>
</evidence>
<dbReference type="AlphaFoldDB" id="A0A6V8MD96"/>
<dbReference type="InterPro" id="IPR000835">
    <property type="entry name" value="HTH_MarR-typ"/>
</dbReference>
<dbReference type="InterPro" id="IPR036388">
    <property type="entry name" value="WH-like_DNA-bd_sf"/>
</dbReference>
<dbReference type="PANTHER" id="PTHR42756">
    <property type="entry name" value="TRANSCRIPTIONAL REGULATOR, MARR"/>
    <property type="match status" value="1"/>
</dbReference>
<dbReference type="PROSITE" id="PS50995">
    <property type="entry name" value="HTH_MARR_2"/>
    <property type="match status" value="1"/>
</dbReference>